<name>A0A8H3EQ67_9LECA</name>
<accession>A0A8H3EQ67</accession>
<evidence type="ECO:0000256" key="2">
    <source>
        <dbReference type="ARBA" id="ARBA00004115"/>
    </source>
</evidence>
<comment type="similarity">
    <text evidence="4 10">Belongs to the OST1 family.</text>
</comment>
<dbReference type="UniPathway" id="UPA00378"/>
<keyword evidence="12" id="KW-1185">Reference proteome</keyword>
<evidence type="ECO:0000313" key="12">
    <source>
        <dbReference type="Proteomes" id="UP000664169"/>
    </source>
</evidence>
<comment type="subunit">
    <text evidence="10">Component of the oligosaccharyltransferase (OST) complex.</text>
</comment>
<feature type="chain" id="PRO_5034325831" description="Dolichyl-diphosphooligosaccharide--protein glycosyltransferase subunit 1" evidence="10">
    <location>
        <begin position="21"/>
        <end position="483"/>
    </location>
</feature>
<dbReference type="AlphaFoldDB" id="A0A8H3EQ67"/>
<keyword evidence="6 10" id="KW-0732">Signal</keyword>
<evidence type="ECO:0000256" key="3">
    <source>
        <dbReference type="ARBA" id="ARBA00004922"/>
    </source>
</evidence>
<dbReference type="PANTHER" id="PTHR21049">
    <property type="entry name" value="RIBOPHORIN I"/>
    <property type="match status" value="1"/>
</dbReference>
<feature type="transmembrane region" description="Helical" evidence="10">
    <location>
        <begin position="456"/>
        <end position="479"/>
    </location>
</feature>
<evidence type="ECO:0000256" key="5">
    <source>
        <dbReference type="ARBA" id="ARBA00022692"/>
    </source>
</evidence>
<keyword evidence="7 10" id="KW-0256">Endoplasmic reticulum</keyword>
<evidence type="ECO:0000313" key="11">
    <source>
        <dbReference type="EMBL" id="CAF9909389.1"/>
    </source>
</evidence>
<evidence type="ECO:0000256" key="4">
    <source>
        <dbReference type="ARBA" id="ARBA00008905"/>
    </source>
</evidence>
<comment type="subcellular location">
    <subcellularLocation>
        <location evidence="2 10">Endoplasmic reticulum membrane</location>
        <topology evidence="2 10">Single-pass type I membrane protein</topology>
    </subcellularLocation>
</comment>
<evidence type="ECO:0000256" key="10">
    <source>
        <dbReference type="RuleBase" id="RU361143"/>
    </source>
</evidence>
<organism evidence="11 12">
    <name type="scientific">Gomphillus americanus</name>
    <dbReference type="NCBI Taxonomy" id="1940652"/>
    <lineage>
        <taxon>Eukaryota</taxon>
        <taxon>Fungi</taxon>
        <taxon>Dikarya</taxon>
        <taxon>Ascomycota</taxon>
        <taxon>Pezizomycotina</taxon>
        <taxon>Lecanoromycetes</taxon>
        <taxon>OSLEUM clade</taxon>
        <taxon>Ostropomycetidae</taxon>
        <taxon>Ostropales</taxon>
        <taxon>Graphidaceae</taxon>
        <taxon>Gomphilloideae</taxon>
        <taxon>Gomphillus</taxon>
    </lineage>
</organism>
<evidence type="ECO:0000256" key="9">
    <source>
        <dbReference type="ARBA" id="ARBA00023136"/>
    </source>
</evidence>
<comment type="caution">
    <text evidence="11">The sequence shown here is derived from an EMBL/GenBank/DDBJ whole genome shotgun (WGS) entry which is preliminary data.</text>
</comment>
<dbReference type="Pfam" id="PF04597">
    <property type="entry name" value="Ribophorin_I"/>
    <property type="match status" value="1"/>
</dbReference>
<dbReference type="InterPro" id="IPR007676">
    <property type="entry name" value="Ribophorin_I"/>
</dbReference>
<dbReference type="PANTHER" id="PTHR21049:SF0">
    <property type="entry name" value="DOLICHYL-DIPHOSPHOOLIGOSACCHARIDE--PROTEIN GLYCOSYLTRANSFERASE SUBUNIT 1"/>
    <property type="match status" value="1"/>
</dbReference>
<dbReference type="GO" id="GO:0018279">
    <property type="term" value="P:protein N-linked glycosylation via asparagine"/>
    <property type="evidence" value="ECO:0007669"/>
    <property type="project" value="TreeGrafter"/>
</dbReference>
<dbReference type="EMBL" id="CAJPDQ010000005">
    <property type="protein sequence ID" value="CAF9909389.1"/>
    <property type="molecule type" value="Genomic_DNA"/>
</dbReference>
<keyword evidence="9 10" id="KW-0472">Membrane</keyword>
<evidence type="ECO:0000256" key="8">
    <source>
        <dbReference type="ARBA" id="ARBA00022989"/>
    </source>
</evidence>
<feature type="signal peptide" evidence="10">
    <location>
        <begin position="1"/>
        <end position="20"/>
    </location>
</feature>
<proteinExistence type="inferred from homology"/>
<keyword evidence="5 10" id="KW-0812">Transmembrane</keyword>
<evidence type="ECO:0000256" key="1">
    <source>
        <dbReference type="ARBA" id="ARBA00002791"/>
    </source>
</evidence>
<evidence type="ECO:0000256" key="6">
    <source>
        <dbReference type="ARBA" id="ARBA00022729"/>
    </source>
</evidence>
<dbReference type="GO" id="GO:0008250">
    <property type="term" value="C:oligosaccharyltransferase complex"/>
    <property type="evidence" value="ECO:0007669"/>
    <property type="project" value="UniProtKB-UniRule"/>
</dbReference>
<reference evidence="11" key="1">
    <citation type="submission" date="2021-03" db="EMBL/GenBank/DDBJ databases">
        <authorList>
            <person name="Tagirdzhanova G."/>
        </authorList>
    </citation>
    <scope>NUCLEOTIDE SEQUENCE</scope>
</reference>
<dbReference type="OrthoDB" id="310030at2759"/>
<evidence type="ECO:0000256" key="7">
    <source>
        <dbReference type="ARBA" id="ARBA00022824"/>
    </source>
</evidence>
<dbReference type="Proteomes" id="UP000664169">
    <property type="component" value="Unassembled WGS sequence"/>
</dbReference>
<comment type="function">
    <text evidence="1 10">Subunit of the oligosaccharyl transferase (OST) complex that catalyzes the initial transfer of a defined glycan (Glc(3)Man(9)GlcNAc(2) in eukaryotes) from the lipid carrier dolichol-pyrophosphate to an asparagine residue within an Asn-X-Ser/Thr consensus motif in nascent polypeptide chains, the first step in protein N-glycosylation. N-glycosylation occurs cotranslationally and the complex associates with the Sec61 complex at the channel-forming translocon complex that mediates protein translocation across the endoplasmic reticulum (ER). All subunits are required for a maximal enzyme activity.</text>
</comment>
<keyword evidence="8 10" id="KW-1133">Transmembrane helix</keyword>
<protein>
    <recommendedName>
        <fullName evidence="10">Dolichyl-diphosphooligosaccharide--protein glycosyltransferase subunit 1</fullName>
    </recommendedName>
</protein>
<gene>
    <name evidence="11" type="ORF">GOMPHAMPRED_006737</name>
</gene>
<comment type="pathway">
    <text evidence="3 10">Protein modification; protein glycosylation.</text>
</comment>
<sequence>MLQRVFQAVIILLAVSVASASQKIISSEGTSRQILPANFKPPQVFKNTNLVRTINLEKGYVKESINVVIQNTDSKSQTEYYIPFAGDVIGKVGGLEVRDKNDASKPAFKVEIGEWEVKSPAQFYRVTLLEPLAPKAQQTLAITYHVLSSLRPLPATVGQNGKQYLVHSFSSYSSSAYETVNQKTKLKFGTVDVKDYTGKPERQGTAYTYGPYNNIPAGTEQLESVRYEFTKPLIYAKLLERDVEISHWGGNAAFEERYWLTNQGANLTGQFSRLEWQKVAFYKPATVAITGLKIPLKGDSQDAYFIDDIGNVSTSNFHTNSKEALLELKPRYPIFGGWNFPFRIGWNGNLKSYLRKTAGGSHVLNVPFIDGFKMPEGASYAKVNVRIILPEGASNIKWQTSVPLVSNEITLHKTFMDTLGRTTLVFSAMNMIDEARDQPIIITYDYNIASALRKPLTIFAGVLGVFVTAWLIGSLDVSIGRKK</sequence>